<dbReference type="EMBL" id="AVOT02020914">
    <property type="protein sequence ID" value="MBW0509379.1"/>
    <property type="molecule type" value="Genomic_DNA"/>
</dbReference>
<comment type="caution">
    <text evidence="2">The sequence shown here is derived from an EMBL/GenBank/DDBJ whole genome shotgun (WGS) entry which is preliminary data.</text>
</comment>
<evidence type="ECO:0000313" key="3">
    <source>
        <dbReference type="Proteomes" id="UP000765509"/>
    </source>
</evidence>
<evidence type="ECO:0000256" key="1">
    <source>
        <dbReference type="SAM" id="MobiDB-lite"/>
    </source>
</evidence>
<dbReference type="Proteomes" id="UP000765509">
    <property type="component" value="Unassembled WGS sequence"/>
</dbReference>
<dbReference type="AlphaFoldDB" id="A0A9Q3HNH6"/>
<feature type="compositionally biased region" description="Basic and acidic residues" evidence="1">
    <location>
        <begin position="128"/>
        <end position="140"/>
    </location>
</feature>
<gene>
    <name evidence="2" type="ORF">O181_049094</name>
</gene>
<organism evidence="2 3">
    <name type="scientific">Austropuccinia psidii MF-1</name>
    <dbReference type="NCBI Taxonomy" id="1389203"/>
    <lineage>
        <taxon>Eukaryota</taxon>
        <taxon>Fungi</taxon>
        <taxon>Dikarya</taxon>
        <taxon>Basidiomycota</taxon>
        <taxon>Pucciniomycotina</taxon>
        <taxon>Pucciniomycetes</taxon>
        <taxon>Pucciniales</taxon>
        <taxon>Sphaerophragmiaceae</taxon>
        <taxon>Austropuccinia</taxon>
    </lineage>
</organism>
<keyword evidence="3" id="KW-1185">Reference proteome</keyword>
<accession>A0A9Q3HNH6</accession>
<feature type="region of interest" description="Disordered" evidence="1">
    <location>
        <begin position="116"/>
        <end position="142"/>
    </location>
</feature>
<proteinExistence type="predicted"/>
<protein>
    <submittedName>
        <fullName evidence="2">Uncharacterized protein</fullName>
    </submittedName>
</protein>
<name>A0A9Q3HNH6_9BASI</name>
<reference evidence="2" key="1">
    <citation type="submission" date="2021-03" db="EMBL/GenBank/DDBJ databases">
        <title>Draft genome sequence of rust myrtle Austropuccinia psidii MF-1, a brazilian biotype.</title>
        <authorList>
            <person name="Quecine M.C."/>
            <person name="Pachon D.M.R."/>
            <person name="Bonatelli M.L."/>
            <person name="Correr F.H."/>
            <person name="Franceschini L.M."/>
            <person name="Leite T.F."/>
            <person name="Margarido G.R.A."/>
            <person name="Almeida C.A."/>
            <person name="Ferrarezi J.A."/>
            <person name="Labate C.A."/>
        </authorList>
    </citation>
    <scope>NUCLEOTIDE SEQUENCE</scope>
    <source>
        <strain evidence="2">MF-1</strain>
    </source>
</reference>
<evidence type="ECO:0000313" key="2">
    <source>
        <dbReference type="EMBL" id="MBW0509379.1"/>
    </source>
</evidence>
<sequence length="156" mass="18002">MTNAVVTSKGKLPKAVDSKFVQGTVKVISQRTDQNFPEPEGQDTLNTIVDGKKLRERIPTLKFTFKFNRKLKQEDLRDMDQDIKKFFNVCQNMKPQPQGHAFDNPYQEEIQPDFLLDKKPRSLSQDQDGDKMSYSEKEALKQLPEATSWPNFLHVG</sequence>